<proteinExistence type="predicted"/>
<feature type="transmembrane region" description="Helical" evidence="1">
    <location>
        <begin position="7"/>
        <end position="26"/>
    </location>
</feature>
<evidence type="ECO:0000256" key="1">
    <source>
        <dbReference type="SAM" id="Phobius"/>
    </source>
</evidence>
<keyword evidence="1" id="KW-1133">Transmembrane helix</keyword>
<accession>A0A3B1AK49</accession>
<evidence type="ECO:0000313" key="2">
    <source>
        <dbReference type="EMBL" id="VAX04112.1"/>
    </source>
</evidence>
<keyword evidence="1" id="KW-0472">Membrane</keyword>
<feature type="transmembrane region" description="Helical" evidence="1">
    <location>
        <begin position="59"/>
        <end position="83"/>
    </location>
</feature>
<organism evidence="2">
    <name type="scientific">hydrothermal vent metagenome</name>
    <dbReference type="NCBI Taxonomy" id="652676"/>
    <lineage>
        <taxon>unclassified sequences</taxon>
        <taxon>metagenomes</taxon>
        <taxon>ecological metagenomes</taxon>
    </lineage>
</organism>
<protein>
    <submittedName>
        <fullName evidence="2">Uncharacterized protein</fullName>
    </submittedName>
</protein>
<keyword evidence="1" id="KW-0812">Transmembrane</keyword>
<dbReference type="AlphaFoldDB" id="A0A3B1AK49"/>
<dbReference type="EMBL" id="UOFW01000077">
    <property type="protein sequence ID" value="VAX04112.1"/>
    <property type="molecule type" value="Genomic_DNA"/>
</dbReference>
<reference evidence="2" key="1">
    <citation type="submission" date="2018-06" db="EMBL/GenBank/DDBJ databases">
        <authorList>
            <person name="Zhirakovskaya E."/>
        </authorList>
    </citation>
    <scope>NUCLEOTIDE SEQUENCE</scope>
</reference>
<name>A0A3B1AK49_9ZZZZ</name>
<gene>
    <name evidence="2" type="ORF">MNBD_ALPHA03-626</name>
</gene>
<sequence length="90" mass="10537">MKKTLRIILIGLWILFATSFLTRWWLTSPSAEMLPKLPESFWVWMILDVFGDANRKGDAAILVGFALSLIIVTLLTLLGWFLWRRIQMKR</sequence>